<name>A0A1E3KDK7_9TREE</name>
<accession>A0A1E3KDK7</accession>
<sequence>MASGTQHILSPGFTITATNCPSHLAFLSTPTHFGKAIISTTPPPMDDRSHSTLNETSIALFYGYFKHPENAVFVAFESVIDGSSRLSRTPLTVVDRLHGSSPPRLQAHPKLADRFKSYDKDHSNPWFMTEIKEGHVIEEVIRRSLPRDCLLCARKISTFATLPRLVPVSVKSLVRPPSWRFGQTLALSPCPNTL</sequence>
<reference evidence="1 2" key="1">
    <citation type="submission" date="2016-06" db="EMBL/GenBank/DDBJ databases">
        <title>Evolution of pathogenesis and genome organization in the Tremellales.</title>
        <authorList>
            <person name="Cuomo C."/>
            <person name="Litvintseva A."/>
            <person name="Heitman J."/>
            <person name="Chen Y."/>
            <person name="Sun S."/>
            <person name="Springer D."/>
            <person name="Dromer F."/>
            <person name="Young S."/>
            <person name="Zeng Q."/>
            <person name="Chapman S."/>
            <person name="Gujja S."/>
            <person name="Saif S."/>
            <person name="Birren B."/>
        </authorList>
    </citation>
    <scope>NUCLEOTIDE SEQUENCE [LARGE SCALE GENOMIC DNA]</scope>
    <source>
        <strain evidence="1 2">CBS 6273</strain>
    </source>
</reference>
<protein>
    <submittedName>
        <fullName evidence="1">Uncharacterized protein</fullName>
    </submittedName>
</protein>
<dbReference type="EMBL" id="MEKH01000002">
    <property type="protein sequence ID" value="ODO10372.1"/>
    <property type="molecule type" value="Genomic_DNA"/>
</dbReference>
<proteinExistence type="predicted"/>
<evidence type="ECO:0000313" key="2">
    <source>
        <dbReference type="Proteomes" id="UP000095149"/>
    </source>
</evidence>
<organism evidence="1 2">
    <name type="scientific">Cryptococcus amylolentus CBS 6273</name>
    <dbReference type="NCBI Taxonomy" id="1296118"/>
    <lineage>
        <taxon>Eukaryota</taxon>
        <taxon>Fungi</taxon>
        <taxon>Dikarya</taxon>
        <taxon>Basidiomycota</taxon>
        <taxon>Agaricomycotina</taxon>
        <taxon>Tremellomycetes</taxon>
        <taxon>Tremellales</taxon>
        <taxon>Cryptococcaceae</taxon>
        <taxon>Cryptococcus</taxon>
    </lineage>
</organism>
<evidence type="ECO:0000313" key="1">
    <source>
        <dbReference type="EMBL" id="ODO10372.1"/>
    </source>
</evidence>
<gene>
    <name evidence="1" type="ORF">I350_00967</name>
</gene>
<comment type="caution">
    <text evidence="1">The sequence shown here is derived from an EMBL/GenBank/DDBJ whole genome shotgun (WGS) entry which is preliminary data.</text>
</comment>
<dbReference type="Proteomes" id="UP000095149">
    <property type="component" value="Unassembled WGS sequence"/>
</dbReference>
<dbReference type="AlphaFoldDB" id="A0A1E3KDK7"/>